<gene>
    <name evidence="1" type="ORF">H8E41_14180</name>
</gene>
<dbReference type="Proteomes" id="UP000614424">
    <property type="component" value="Unassembled WGS sequence"/>
</dbReference>
<evidence type="ECO:0000313" key="2">
    <source>
        <dbReference type="Proteomes" id="UP000614424"/>
    </source>
</evidence>
<dbReference type="EMBL" id="JACNJZ010000217">
    <property type="protein sequence ID" value="MBC8319042.1"/>
    <property type="molecule type" value="Genomic_DNA"/>
</dbReference>
<proteinExistence type="predicted"/>
<protein>
    <submittedName>
        <fullName evidence="1">Uncharacterized protein</fullName>
    </submittedName>
</protein>
<reference evidence="1 2" key="1">
    <citation type="submission" date="2020-08" db="EMBL/GenBank/DDBJ databases">
        <title>Bridging the membrane lipid divide: bacteria of the FCB group superphylum have the potential to synthesize archaeal ether lipids.</title>
        <authorList>
            <person name="Villanueva L."/>
            <person name="Von Meijenfeldt F.A.B."/>
            <person name="Westbye A.B."/>
            <person name="Yadav S."/>
            <person name="Hopmans E.C."/>
            <person name="Dutilh B.E."/>
            <person name="Sinninghe Damste J.S."/>
        </authorList>
    </citation>
    <scope>NUCLEOTIDE SEQUENCE [LARGE SCALE GENOMIC DNA]</scope>
    <source>
        <strain evidence="1">NIOZ-UU47</strain>
    </source>
</reference>
<dbReference type="AlphaFoldDB" id="A0A8J6TGV0"/>
<feature type="non-terminal residue" evidence="1">
    <location>
        <position position="191"/>
    </location>
</feature>
<organism evidence="1 2">
    <name type="scientific">Candidatus Desulfobia pelagia</name>
    <dbReference type="NCBI Taxonomy" id="2841692"/>
    <lineage>
        <taxon>Bacteria</taxon>
        <taxon>Pseudomonadati</taxon>
        <taxon>Thermodesulfobacteriota</taxon>
        <taxon>Desulfobulbia</taxon>
        <taxon>Desulfobulbales</taxon>
        <taxon>Desulfobulbaceae</taxon>
        <taxon>Candidatus Desulfobia</taxon>
    </lineage>
</organism>
<evidence type="ECO:0000313" key="1">
    <source>
        <dbReference type="EMBL" id="MBC8319042.1"/>
    </source>
</evidence>
<comment type="caution">
    <text evidence="1">The sequence shown here is derived from an EMBL/GenBank/DDBJ whole genome shotgun (WGS) entry which is preliminary data.</text>
</comment>
<accession>A0A8J6TGV0</accession>
<sequence length="191" mass="21388">MSLKPIRCGLFPTTFFRSLVLFSLLAVLALPLYTIFYLSPSFVDYITALKEKQAVTVAVHMESKILSAAQQELTSVILTDDVLKKIRGTSRDFNLMLVRILLPTGEILFSTNNDEIGTTINFARVAPMLSKGLSYANHIEIGELDLEGAVMTADTVETYVPIMRDNRLVGGFEIYYDITEDREKLQALLQT</sequence>
<name>A0A8J6TGV0_9BACT</name>